<protein>
    <submittedName>
        <fullName evidence="1">Uncharacterized protein</fullName>
    </submittedName>
</protein>
<accession>A0A087MLE8</accession>
<dbReference type="OrthoDB" id="6001663at2"/>
<reference evidence="1 2" key="2">
    <citation type="journal article" date="2015" name="Stand. Genomic Sci.">
        <title>High quality draft genomic sequence of Arenimonas donghaensis DSM 18148(T).</title>
        <authorList>
            <person name="Chen F."/>
            <person name="Wang H."/>
            <person name="Cao Y."/>
            <person name="Li X."/>
            <person name="Wang G."/>
        </authorList>
    </citation>
    <scope>NUCLEOTIDE SEQUENCE [LARGE SCALE GENOMIC DNA]</scope>
    <source>
        <strain evidence="1 2">HO3-R19</strain>
    </source>
</reference>
<dbReference type="EMBL" id="AVCJ01000001">
    <property type="protein sequence ID" value="KFL37701.1"/>
    <property type="molecule type" value="Genomic_DNA"/>
</dbReference>
<evidence type="ECO:0000313" key="2">
    <source>
        <dbReference type="Proteomes" id="UP000029085"/>
    </source>
</evidence>
<organism evidence="1 2">
    <name type="scientific">Arenimonas donghaensis DSM 18148 = HO3-R19</name>
    <dbReference type="NCBI Taxonomy" id="1121014"/>
    <lineage>
        <taxon>Bacteria</taxon>
        <taxon>Pseudomonadati</taxon>
        <taxon>Pseudomonadota</taxon>
        <taxon>Gammaproteobacteria</taxon>
        <taxon>Lysobacterales</taxon>
        <taxon>Lysobacteraceae</taxon>
        <taxon>Arenimonas</taxon>
    </lineage>
</organism>
<dbReference type="Proteomes" id="UP000029085">
    <property type="component" value="Unassembled WGS sequence"/>
</dbReference>
<dbReference type="AlphaFoldDB" id="A0A087MLE8"/>
<reference evidence="2" key="1">
    <citation type="submission" date="2013-08" db="EMBL/GenBank/DDBJ databases">
        <title>Genome sequencing of Arenimonas donghaensis.</title>
        <authorList>
            <person name="Chen F."/>
            <person name="Wang G."/>
        </authorList>
    </citation>
    <scope>NUCLEOTIDE SEQUENCE [LARGE SCALE GENOMIC DNA]</scope>
    <source>
        <strain evidence="2">HO3-R19</strain>
    </source>
</reference>
<sequence>MSDASGLWQLALDPAGAAGLYWAINRYYRNTDKSHAFERETTVDAEPITRPDHKVSEVEGTRKMRIAGDNVRAYRSG</sequence>
<evidence type="ECO:0000313" key="1">
    <source>
        <dbReference type="EMBL" id="KFL37701.1"/>
    </source>
</evidence>
<dbReference type="STRING" id="1121014.N788_00600"/>
<gene>
    <name evidence="1" type="ORF">N788_00600</name>
</gene>
<dbReference type="RefSeq" id="WP_034219947.1">
    <property type="nucleotide sequence ID" value="NZ_AVCJ01000001.1"/>
</dbReference>
<keyword evidence="2" id="KW-1185">Reference proteome</keyword>
<proteinExistence type="predicted"/>
<comment type="caution">
    <text evidence="1">The sequence shown here is derived from an EMBL/GenBank/DDBJ whole genome shotgun (WGS) entry which is preliminary data.</text>
</comment>
<name>A0A087MLE8_9GAMM</name>